<dbReference type="Pfam" id="PF01061">
    <property type="entry name" value="ABC2_membrane"/>
    <property type="match status" value="1"/>
</dbReference>
<comment type="similarity">
    <text evidence="5">Belongs to the ABC-2 integral membrane protein family.</text>
</comment>
<evidence type="ECO:0000313" key="8">
    <source>
        <dbReference type="EMBL" id="QDY77193.1"/>
    </source>
</evidence>
<dbReference type="PANTHER" id="PTHR43229:SF2">
    <property type="entry name" value="NODULATION PROTEIN J"/>
    <property type="match status" value="1"/>
</dbReference>
<evidence type="ECO:0000256" key="3">
    <source>
        <dbReference type="ARBA" id="ARBA00022989"/>
    </source>
</evidence>
<reference evidence="8 9" key="1">
    <citation type="submission" date="2019-07" db="EMBL/GenBank/DDBJ databases">
        <authorList>
            <person name="Zhu P."/>
        </authorList>
    </citation>
    <scope>NUCLEOTIDE SEQUENCE [LARGE SCALE GENOMIC DNA]</scope>
    <source>
        <strain evidence="8 9">SSL-25</strain>
    </source>
</reference>
<evidence type="ECO:0000313" key="9">
    <source>
        <dbReference type="Proteomes" id="UP000320580"/>
    </source>
</evidence>
<accession>A0A5B8JI52</accession>
<feature type="region of interest" description="Disordered" evidence="6">
    <location>
        <begin position="1"/>
        <end position="26"/>
    </location>
</feature>
<dbReference type="RefSeq" id="WP_146480491.1">
    <property type="nucleotide sequence ID" value="NZ_CP042266.1"/>
</dbReference>
<dbReference type="InterPro" id="IPR047817">
    <property type="entry name" value="ABC2_TM_bact-type"/>
</dbReference>
<comment type="subcellular location">
    <subcellularLocation>
        <location evidence="5">Cell membrane</location>
        <topology evidence="5">Multi-pass membrane protein</topology>
    </subcellularLocation>
    <subcellularLocation>
        <location evidence="1">Membrane</location>
        <topology evidence="1">Multi-pass membrane protein</topology>
    </subcellularLocation>
</comment>
<keyword evidence="5" id="KW-0813">Transport</keyword>
<organism evidence="8 9">
    <name type="scientific">Streptomyces qinzhouensis</name>
    <dbReference type="NCBI Taxonomy" id="2599401"/>
    <lineage>
        <taxon>Bacteria</taxon>
        <taxon>Bacillati</taxon>
        <taxon>Actinomycetota</taxon>
        <taxon>Actinomycetes</taxon>
        <taxon>Kitasatosporales</taxon>
        <taxon>Streptomycetaceae</taxon>
        <taxon>Streptomyces</taxon>
    </lineage>
</organism>
<gene>
    <name evidence="8" type="ORF">FQU76_12445</name>
</gene>
<feature type="domain" description="ABC transmembrane type-2" evidence="7">
    <location>
        <begin position="47"/>
        <end position="281"/>
    </location>
</feature>
<name>A0A5B8JI52_9ACTN</name>
<feature type="transmembrane region" description="Helical" evidence="5">
    <location>
        <begin position="194"/>
        <end position="213"/>
    </location>
</feature>
<keyword evidence="2 5" id="KW-0812">Transmembrane</keyword>
<feature type="transmembrane region" description="Helical" evidence="5">
    <location>
        <begin position="119"/>
        <end position="145"/>
    </location>
</feature>
<evidence type="ECO:0000256" key="5">
    <source>
        <dbReference type="RuleBase" id="RU361157"/>
    </source>
</evidence>
<feature type="transmembrane region" description="Helical" evidence="5">
    <location>
        <begin position="78"/>
        <end position="98"/>
    </location>
</feature>
<evidence type="ECO:0000259" key="7">
    <source>
        <dbReference type="PROSITE" id="PS51012"/>
    </source>
</evidence>
<feature type="compositionally biased region" description="Low complexity" evidence="6">
    <location>
        <begin position="11"/>
        <end position="26"/>
    </location>
</feature>
<dbReference type="InterPro" id="IPR051784">
    <property type="entry name" value="Nod_factor_ABC_transporter"/>
</dbReference>
<keyword evidence="3 5" id="KW-1133">Transmembrane helix</keyword>
<dbReference type="PROSITE" id="PS51012">
    <property type="entry name" value="ABC_TM2"/>
    <property type="match status" value="1"/>
</dbReference>
<proteinExistence type="inferred from homology"/>
<dbReference type="GO" id="GO:0005886">
    <property type="term" value="C:plasma membrane"/>
    <property type="evidence" value="ECO:0007669"/>
    <property type="project" value="UniProtKB-SubCell"/>
</dbReference>
<dbReference type="InterPro" id="IPR013525">
    <property type="entry name" value="ABC2_TM"/>
</dbReference>
<protein>
    <recommendedName>
        <fullName evidence="5">Transport permease protein</fullName>
    </recommendedName>
</protein>
<keyword evidence="5" id="KW-1003">Cell membrane</keyword>
<feature type="transmembrane region" description="Helical" evidence="5">
    <location>
        <begin position="49"/>
        <end position="66"/>
    </location>
</feature>
<evidence type="ECO:0000256" key="2">
    <source>
        <dbReference type="ARBA" id="ARBA00022692"/>
    </source>
</evidence>
<feature type="compositionally biased region" description="Pro residues" evidence="6">
    <location>
        <begin position="1"/>
        <end position="10"/>
    </location>
</feature>
<evidence type="ECO:0000256" key="4">
    <source>
        <dbReference type="ARBA" id="ARBA00023136"/>
    </source>
</evidence>
<dbReference type="AlphaFoldDB" id="A0A5B8JI52"/>
<dbReference type="OrthoDB" id="9786643at2"/>
<sequence length="302" mass="31917">MSPHPTPTPARTPAVRGPRTPGPGRAALRAGGRRGLIELRQSFTNGADLVSHFLWPVLLLVALFLLRDREFGAEGIPFGTFALPGILGMNIAMGMVSMSQILTADREDGTLLRARATPYGLRGFITGKVVSVGGGLLADLAILLVPGLLIVDGLTVDGTADRLTLLWAPVLGMLATLPVGAVLGSLAGSARAQGLVQLPVLGMIAVSGIFHPVTALPEWLQWTAQLTPVYWLGLAMRSVFLPDEAAAAEIGGSWRLWEAAGVLGLWAVLGLLVAPVVLRRAARRESGSNLSDRRERALRRSV</sequence>
<evidence type="ECO:0000256" key="6">
    <source>
        <dbReference type="SAM" id="MobiDB-lite"/>
    </source>
</evidence>
<dbReference type="KEGG" id="sqz:FQU76_12445"/>
<dbReference type="PANTHER" id="PTHR43229">
    <property type="entry name" value="NODULATION PROTEIN J"/>
    <property type="match status" value="1"/>
</dbReference>
<dbReference type="Proteomes" id="UP000320580">
    <property type="component" value="Chromosome"/>
</dbReference>
<evidence type="ECO:0000256" key="1">
    <source>
        <dbReference type="ARBA" id="ARBA00004141"/>
    </source>
</evidence>
<feature type="transmembrane region" description="Helical" evidence="5">
    <location>
        <begin position="165"/>
        <end position="187"/>
    </location>
</feature>
<dbReference type="EMBL" id="CP042266">
    <property type="protein sequence ID" value="QDY77193.1"/>
    <property type="molecule type" value="Genomic_DNA"/>
</dbReference>
<feature type="transmembrane region" description="Helical" evidence="5">
    <location>
        <begin position="259"/>
        <end position="278"/>
    </location>
</feature>
<keyword evidence="4 5" id="KW-0472">Membrane</keyword>
<keyword evidence="9" id="KW-1185">Reference proteome</keyword>
<dbReference type="GO" id="GO:0140359">
    <property type="term" value="F:ABC-type transporter activity"/>
    <property type="evidence" value="ECO:0007669"/>
    <property type="project" value="InterPro"/>
</dbReference>